<evidence type="ECO:0000256" key="4">
    <source>
        <dbReference type="ARBA" id="ARBA00022692"/>
    </source>
</evidence>
<dbReference type="SUPFAM" id="SSF161111">
    <property type="entry name" value="Cation efflux protein transmembrane domain-like"/>
    <property type="match status" value="1"/>
</dbReference>
<organism evidence="10 11">
    <name type="scientific">Afipia carboxydohydrogena</name>
    <name type="common">Pseudomonas carboxydohydrogena</name>
    <dbReference type="NCBI Taxonomy" id="290"/>
    <lineage>
        <taxon>Bacteria</taxon>
        <taxon>Pseudomonadati</taxon>
        <taxon>Pseudomonadota</taxon>
        <taxon>Alphaproteobacteria</taxon>
        <taxon>Hyphomicrobiales</taxon>
        <taxon>Nitrobacteraceae</taxon>
        <taxon>Afipia</taxon>
    </lineage>
</organism>
<evidence type="ECO:0000313" key="11">
    <source>
        <dbReference type="Proteomes" id="UP001213907"/>
    </source>
</evidence>
<feature type="transmembrane region" description="Helical" evidence="7">
    <location>
        <begin position="7"/>
        <end position="26"/>
    </location>
</feature>
<dbReference type="Pfam" id="PF01545">
    <property type="entry name" value="Cation_efflux"/>
    <property type="match status" value="1"/>
</dbReference>
<dbReference type="InterPro" id="IPR027469">
    <property type="entry name" value="Cation_efflux_TMD_sf"/>
</dbReference>
<reference evidence="10 11" key="1">
    <citation type="submission" date="2022-11" db="EMBL/GenBank/DDBJ databases">
        <authorList>
            <person name="Siebert D."/>
            <person name="Busche T."/>
            <person name="Saydam E."/>
            <person name="Kalinowski J."/>
            <person name="Ruckert C."/>
            <person name="Blombach B."/>
        </authorList>
    </citation>
    <scope>NUCLEOTIDE SEQUENCE [LARGE SCALE GENOMIC DNA]</scope>
    <source>
        <strain evidence="10 11">DSM 1083</strain>
    </source>
</reference>
<feature type="transmembrane region" description="Helical" evidence="7">
    <location>
        <begin position="149"/>
        <end position="167"/>
    </location>
</feature>
<evidence type="ECO:0000256" key="1">
    <source>
        <dbReference type="ARBA" id="ARBA00004141"/>
    </source>
</evidence>
<dbReference type="InterPro" id="IPR036837">
    <property type="entry name" value="Cation_efflux_CTD_sf"/>
</dbReference>
<keyword evidence="11" id="KW-1185">Reference proteome</keyword>
<dbReference type="EMBL" id="CP113162">
    <property type="protein sequence ID" value="WEF50199.1"/>
    <property type="molecule type" value="Genomic_DNA"/>
</dbReference>
<feature type="domain" description="Cation efflux protein transmembrane" evidence="8">
    <location>
        <begin position="12"/>
        <end position="202"/>
    </location>
</feature>
<evidence type="ECO:0000256" key="2">
    <source>
        <dbReference type="ARBA" id="ARBA00008114"/>
    </source>
</evidence>
<evidence type="ECO:0000259" key="9">
    <source>
        <dbReference type="Pfam" id="PF16916"/>
    </source>
</evidence>
<dbReference type="SUPFAM" id="SSF160240">
    <property type="entry name" value="Cation efflux protein cytoplasmic domain-like"/>
    <property type="match status" value="1"/>
</dbReference>
<accession>A0ABY8BJL3</accession>
<sequence length="297" mass="31703">MGTPLKLAAGSIAVGCLVLALKYVAYLLTGSVALYSDALESVINVATAVAAFIAVRVSATPPDANHPYGHQKAEYLSAIVEGVLILIAALAIFYAAYHGILKPRPLEAPAKGLLINAAASAINAAWYFVLLKFGQRHRSPALIADAEHLWTDVVTSIGVLIGVALVWLTDQPILDPVIAALVAVNILWTGWKLMRSSIGGLMDEVVPEETLAKIREIISSHAEGALEAHDLRTRQAGRAIFIDFHLVVPGNMTVSESHELCDRIEAALRKEISDIMISIHVEPEEKAKHPGGVPVVG</sequence>
<comment type="similarity">
    <text evidence="2">Belongs to the cation diffusion facilitator (CDF) transporter (TC 2.A.4) family.</text>
</comment>
<dbReference type="InterPro" id="IPR027470">
    <property type="entry name" value="Cation_efflux_CTD"/>
</dbReference>
<evidence type="ECO:0000256" key="5">
    <source>
        <dbReference type="ARBA" id="ARBA00022989"/>
    </source>
</evidence>
<feature type="transmembrane region" description="Helical" evidence="7">
    <location>
        <begin position="32"/>
        <end position="55"/>
    </location>
</feature>
<keyword evidence="5 7" id="KW-1133">Transmembrane helix</keyword>
<feature type="transmembrane region" description="Helical" evidence="7">
    <location>
        <begin position="75"/>
        <end position="97"/>
    </location>
</feature>
<protein>
    <submittedName>
        <fullName evidence="10">Cation diffusion facilitator family transporter</fullName>
    </submittedName>
</protein>
<keyword evidence="3" id="KW-0813">Transport</keyword>
<dbReference type="NCBIfam" id="TIGR01297">
    <property type="entry name" value="CDF"/>
    <property type="match status" value="1"/>
</dbReference>
<comment type="subcellular location">
    <subcellularLocation>
        <location evidence="1">Membrane</location>
        <topology evidence="1">Multi-pass membrane protein</topology>
    </subcellularLocation>
</comment>
<dbReference type="PANTHER" id="PTHR43840">
    <property type="entry name" value="MITOCHONDRIAL METAL TRANSPORTER 1-RELATED"/>
    <property type="match status" value="1"/>
</dbReference>
<gene>
    <name evidence="10" type="ORF">AFIC_001724</name>
</gene>
<dbReference type="Proteomes" id="UP001213907">
    <property type="component" value="Chromosome"/>
</dbReference>
<dbReference type="Pfam" id="PF16916">
    <property type="entry name" value="ZT_dimer"/>
    <property type="match status" value="1"/>
</dbReference>
<feature type="domain" description="Cation efflux protein cytoplasmic" evidence="9">
    <location>
        <begin position="207"/>
        <end position="284"/>
    </location>
</feature>
<dbReference type="Gene3D" id="3.30.70.1350">
    <property type="entry name" value="Cation efflux protein, cytoplasmic domain"/>
    <property type="match status" value="1"/>
</dbReference>
<name>A0ABY8BJL3_AFICR</name>
<dbReference type="InterPro" id="IPR058533">
    <property type="entry name" value="Cation_efflux_TM"/>
</dbReference>
<evidence type="ECO:0000256" key="7">
    <source>
        <dbReference type="SAM" id="Phobius"/>
    </source>
</evidence>
<evidence type="ECO:0000259" key="8">
    <source>
        <dbReference type="Pfam" id="PF01545"/>
    </source>
</evidence>
<dbReference type="InterPro" id="IPR050291">
    <property type="entry name" value="CDF_Transporter"/>
</dbReference>
<dbReference type="Gene3D" id="1.20.1510.10">
    <property type="entry name" value="Cation efflux protein transmembrane domain"/>
    <property type="match status" value="1"/>
</dbReference>
<proteinExistence type="inferred from homology"/>
<dbReference type="PANTHER" id="PTHR43840:SF15">
    <property type="entry name" value="MITOCHONDRIAL METAL TRANSPORTER 1-RELATED"/>
    <property type="match status" value="1"/>
</dbReference>
<evidence type="ECO:0000256" key="3">
    <source>
        <dbReference type="ARBA" id="ARBA00022448"/>
    </source>
</evidence>
<keyword evidence="4 7" id="KW-0812">Transmembrane</keyword>
<feature type="transmembrane region" description="Helical" evidence="7">
    <location>
        <begin position="173"/>
        <end position="191"/>
    </location>
</feature>
<feature type="transmembrane region" description="Helical" evidence="7">
    <location>
        <begin position="109"/>
        <end position="129"/>
    </location>
</feature>
<evidence type="ECO:0000313" key="10">
    <source>
        <dbReference type="EMBL" id="WEF50199.1"/>
    </source>
</evidence>
<dbReference type="RefSeq" id="WP_275245848.1">
    <property type="nucleotide sequence ID" value="NZ_BAABDX010000002.1"/>
</dbReference>
<evidence type="ECO:0000256" key="6">
    <source>
        <dbReference type="ARBA" id="ARBA00023136"/>
    </source>
</evidence>
<keyword evidence="6 7" id="KW-0472">Membrane</keyword>
<dbReference type="InterPro" id="IPR002524">
    <property type="entry name" value="Cation_efflux"/>
</dbReference>